<accession>A0A0A9AYA9</accession>
<organism evidence="1">
    <name type="scientific">Arundo donax</name>
    <name type="common">Giant reed</name>
    <name type="synonym">Donax arundinaceus</name>
    <dbReference type="NCBI Taxonomy" id="35708"/>
    <lineage>
        <taxon>Eukaryota</taxon>
        <taxon>Viridiplantae</taxon>
        <taxon>Streptophyta</taxon>
        <taxon>Embryophyta</taxon>
        <taxon>Tracheophyta</taxon>
        <taxon>Spermatophyta</taxon>
        <taxon>Magnoliopsida</taxon>
        <taxon>Liliopsida</taxon>
        <taxon>Poales</taxon>
        <taxon>Poaceae</taxon>
        <taxon>PACMAD clade</taxon>
        <taxon>Arundinoideae</taxon>
        <taxon>Arundineae</taxon>
        <taxon>Arundo</taxon>
    </lineage>
</organism>
<dbReference type="EMBL" id="GBRH01241171">
    <property type="protein sequence ID" value="JAD56724.1"/>
    <property type="molecule type" value="Transcribed_RNA"/>
</dbReference>
<protein>
    <submittedName>
        <fullName evidence="1">Uncharacterized protein</fullName>
    </submittedName>
</protein>
<reference evidence="1" key="2">
    <citation type="journal article" date="2015" name="Data Brief">
        <title>Shoot transcriptome of the giant reed, Arundo donax.</title>
        <authorList>
            <person name="Barrero R.A."/>
            <person name="Guerrero F.D."/>
            <person name="Moolhuijzen P."/>
            <person name="Goolsby J.A."/>
            <person name="Tidwell J."/>
            <person name="Bellgard S.E."/>
            <person name="Bellgard M.I."/>
        </authorList>
    </citation>
    <scope>NUCLEOTIDE SEQUENCE</scope>
    <source>
        <tissue evidence="1">Shoot tissue taken approximately 20 cm above the soil surface</tissue>
    </source>
</reference>
<dbReference type="AlphaFoldDB" id="A0A0A9AYA9"/>
<reference evidence="1" key="1">
    <citation type="submission" date="2014-09" db="EMBL/GenBank/DDBJ databases">
        <authorList>
            <person name="Magalhaes I.L.F."/>
            <person name="Oliveira U."/>
            <person name="Santos F.R."/>
            <person name="Vidigal T.H.D.A."/>
            <person name="Brescovit A.D."/>
            <person name="Santos A.J."/>
        </authorList>
    </citation>
    <scope>NUCLEOTIDE SEQUENCE</scope>
    <source>
        <tissue evidence="1">Shoot tissue taken approximately 20 cm above the soil surface</tissue>
    </source>
</reference>
<name>A0A0A9AYA9_ARUDO</name>
<proteinExistence type="predicted"/>
<sequence length="48" mass="5464">MFDKQRNRTGSSYKTLKESQVVQPHLASGVSRMDVSLIKCLLRNIDGR</sequence>
<evidence type="ECO:0000313" key="1">
    <source>
        <dbReference type="EMBL" id="JAD56724.1"/>
    </source>
</evidence>